<dbReference type="Ensembl" id="ENSPSTT00000006996.1">
    <property type="protein sequence ID" value="ENSPSTP00000006665.1"/>
    <property type="gene ID" value="ENSPSTG00000004725.1"/>
</dbReference>
<sequence>MLAQLTVLLALGVLCSPAPTSTPRHCSSLYSIIEVQSDVENDRVTIGLSSIPADIKNETCMRSNLKTFVESLKASQVENAKVIHQLSIVYKCDQLFLNIKSSQGSDEECRTAQDCTKPRKRHITLLQLKM</sequence>
<reference evidence="2" key="1">
    <citation type="submission" date="2025-08" db="UniProtKB">
        <authorList>
            <consortium name="Ensembl"/>
        </authorList>
    </citation>
    <scope>IDENTIFICATION</scope>
</reference>
<proteinExistence type="predicted"/>
<evidence type="ECO:0008006" key="4">
    <source>
        <dbReference type="Google" id="ProtNLM"/>
    </source>
</evidence>
<evidence type="ECO:0000313" key="2">
    <source>
        <dbReference type="Ensembl" id="ENSPSTP00000006665.1"/>
    </source>
</evidence>
<keyword evidence="1" id="KW-0732">Signal</keyword>
<protein>
    <recommendedName>
        <fullName evidence="4">Interleukin-7</fullName>
    </recommendedName>
</protein>
<feature type="signal peptide" evidence="1">
    <location>
        <begin position="1"/>
        <end position="17"/>
    </location>
</feature>
<dbReference type="AlphaFoldDB" id="A0A8C9EWD1"/>
<name>A0A8C9EWD1_PAVCR</name>
<keyword evidence="3" id="KW-1185">Reference proteome</keyword>
<accession>A0A8C9EWD1</accession>
<feature type="chain" id="PRO_5034630846" description="Interleukin-7" evidence="1">
    <location>
        <begin position="18"/>
        <end position="130"/>
    </location>
</feature>
<organism evidence="2 3">
    <name type="scientific">Pavo cristatus</name>
    <name type="common">Indian peafowl</name>
    <name type="synonym">Blue peafowl</name>
    <dbReference type="NCBI Taxonomy" id="9049"/>
    <lineage>
        <taxon>Eukaryota</taxon>
        <taxon>Metazoa</taxon>
        <taxon>Chordata</taxon>
        <taxon>Craniata</taxon>
        <taxon>Vertebrata</taxon>
        <taxon>Euteleostomi</taxon>
        <taxon>Archelosauria</taxon>
        <taxon>Archosauria</taxon>
        <taxon>Dinosauria</taxon>
        <taxon>Saurischia</taxon>
        <taxon>Theropoda</taxon>
        <taxon>Coelurosauria</taxon>
        <taxon>Aves</taxon>
        <taxon>Neognathae</taxon>
        <taxon>Galloanserae</taxon>
        <taxon>Galliformes</taxon>
        <taxon>Phasianidae</taxon>
        <taxon>Phasianinae</taxon>
        <taxon>Pavo</taxon>
    </lineage>
</organism>
<dbReference type="Proteomes" id="UP000694428">
    <property type="component" value="Unplaced"/>
</dbReference>
<evidence type="ECO:0000256" key="1">
    <source>
        <dbReference type="SAM" id="SignalP"/>
    </source>
</evidence>
<evidence type="ECO:0000313" key="3">
    <source>
        <dbReference type="Proteomes" id="UP000694428"/>
    </source>
</evidence>
<reference evidence="2" key="2">
    <citation type="submission" date="2025-09" db="UniProtKB">
        <authorList>
            <consortium name="Ensembl"/>
        </authorList>
    </citation>
    <scope>IDENTIFICATION</scope>
</reference>